<protein>
    <submittedName>
        <fullName evidence="2">Unannotated protein</fullName>
    </submittedName>
</protein>
<feature type="compositionally biased region" description="Basic and acidic residues" evidence="1">
    <location>
        <begin position="100"/>
        <end position="111"/>
    </location>
</feature>
<dbReference type="AlphaFoldDB" id="A0A6J7JGW1"/>
<accession>A0A6J7JGW1</accession>
<proteinExistence type="predicted"/>
<dbReference type="EMBL" id="CAFBMK010000252">
    <property type="protein sequence ID" value="CAB4941854.1"/>
    <property type="molecule type" value="Genomic_DNA"/>
</dbReference>
<evidence type="ECO:0000256" key="1">
    <source>
        <dbReference type="SAM" id="MobiDB-lite"/>
    </source>
</evidence>
<gene>
    <name evidence="2" type="ORF">UFOPK3564_03008</name>
</gene>
<organism evidence="2">
    <name type="scientific">freshwater metagenome</name>
    <dbReference type="NCBI Taxonomy" id="449393"/>
    <lineage>
        <taxon>unclassified sequences</taxon>
        <taxon>metagenomes</taxon>
        <taxon>ecological metagenomes</taxon>
    </lineage>
</organism>
<name>A0A6J7JGW1_9ZZZZ</name>
<evidence type="ECO:0000313" key="2">
    <source>
        <dbReference type="EMBL" id="CAB4941854.1"/>
    </source>
</evidence>
<sequence>MRLKDGLLAPVRLSERAVAALEELGPMHRELVRMREQTASMPDLLPELQRVSEALAPLEERLVGLEHAMAGIVGRIGEIQDTLDVLKEDVEHVPGIPAGDETRSPLDRARDALGANEPDTP</sequence>
<feature type="region of interest" description="Disordered" evidence="1">
    <location>
        <begin position="93"/>
        <end position="121"/>
    </location>
</feature>
<reference evidence="2" key="1">
    <citation type="submission" date="2020-05" db="EMBL/GenBank/DDBJ databases">
        <authorList>
            <person name="Chiriac C."/>
            <person name="Salcher M."/>
            <person name="Ghai R."/>
            <person name="Kavagutti S V."/>
        </authorList>
    </citation>
    <scope>NUCLEOTIDE SEQUENCE</scope>
</reference>